<proteinExistence type="inferred from homology"/>
<feature type="region of interest" description="Disordered" evidence="4">
    <location>
        <begin position="204"/>
        <end position="224"/>
    </location>
</feature>
<feature type="repeat" description="PPR" evidence="3">
    <location>
        <begin position="67"/>
        <end position="101"/>
    </location>
</feature>
<comment type="similarity">
    <text evidence="1">Belongs to the PPR family. P subfamily.</text>
</comment>
<dbReference type="Proteomes" id="UP000007264">
    <property type="component" value="Unassembled WGS sequence"/>
</dbReference>
<dbReference type="InterPro" id="IPR011990">
    <property type="entry name" value="TPR-like_helical_dom_sf"/>
</dbReference>
<feature type="repeat" description="PPR" evidence="3">
    <location>
        <begin position="137"/>
        <end position="171"/>
    </location>
</feature>
<keyword evidence="5" id="KW-1133">Transmembrane helix</keyword>
<dbReference type="PROSITE" id="PS51375">
    <property type="entry name" value="PPR"/>
    <property type="match status" value="3"/>
</dbReference>
<keyword evidence="8" id="KW-1185">Reference proteome</keyword>
<keyword evidence="5" id="KW-0812">Transmembrane</keyword>
<sequence length="431" mass="47609">MHARRREPELAFAEAEEIRPRLDSFSYAGLLNACAKAQHPPYDLPEQYARRAQEIFEDMVTNGIVPSTVHYHTLMDCQAKAGKAEEAIGTFKAMQQGGLPPTTWSLNILLSACARTRQPVRAKEIMEDLTSQGVKSDVMTWNTLLSAFARAKHIDGAYQVWQQMQQSGVTPDRFTQRALSEAFAGNVAMAAQIVQEADWLQQRMGESRNEAASTSGEDGQGVGGRLRVHRGADLSASDAADPMTATVHRPFLLNLHGLSQSAARIALVQRLDYLTFAHIQHTLPKVNHRRKREERHGDFGGYSKQARDGERRQGRASSSQGSPDEEASGIAVQDLEIVVGQGKRSHGMSVLRDAALEILSSKGIEFQQHPNKGRLVVPSDALRRYVVAQKESEYKSRFFHMASMQYVVVGLGLSAVLSAIYVVPLILDHAL</sequence>
<dbReference type="InterPro" id="IPR002625">
    <property type="entry name" value="Smr_dom"/>
</dbReference>
<dbReference type="SMART" id="SM00463">
    <property type="entry name" value="SMR"/>
    <property type="match status" value="1"/>
</dbReference>
<dbReference type="RefSeq" id="XP_005651043.1">
    <property type="nucleotide sequence ID" value="XM_005650986.1"/>
</dbReference>
<dbReference type="InterPro" id="IPR036063">
    <property type="entry name" value="Smr_dom_sf"/>
</dbReference>
<dbReference type="EMBL" id="AGSI01000002">
    <property type="protein sequence ID" value="EIE26499.1"/>
    <property type="molecule type" value="Genomic_DNA"/>
</dbReference>
<dbReference type="Pfam" id="PF17177">
    <property type="entry name" value="PPR_long"/>
    <property type="match status" value="1"/>
</dbReference>
<feature type="region of interest" description="Disordered" evidence="4">
    <location>
        <begin position="284"/>
        <end position="327"/>
    </location>
</feature>
<organism evidence="7 8">
    <name type="scientific">Coccomyxa subellipsoidea (strain C-169)</name>
    <name type="common">Green microalga</name>
    <dbReference type="NCBI Taxonomy" id="574566"/>
    <lineage>
        <taxon>Eukaryota</taxon>
        <taxon>Viridiplantae</taxon>
        <taxon>Chlorophyta</taxon>
        <taxon>core chlorophytes</taxon>
        <taxon>Trebouxiophyceae</taxon>
        <taxon>Trebouxiophyceae incertae sedis</taxon>
        <taxon>Coccomyxaceae</taxon>
        <taxon>Coccomyxa</taxon>
        <taxon>Coccomyxa subellipsoidea</taxon>
    </lineage>
</organism>
<comment type="caution">
    <text evidence="7">The sequence shown here is derived from an EMBL/GenBank/DDBJ whole genome shotgun (WGS) entry which is preliminary data.</text>
</comment>
<accession>I0Z780</accession>
<evidence type="ECO:0000259" key="6">
    <source>
        <dbReference type="SMART" id="SM00463"/>
    </source>
</evidence>
<dbReference type="InterPro" id="IPR033443">
    <property type="entry name" value="PROP1-like_PPR_dom"/>
</dbReference>
<dbReference type="AlphaFoldDB" id="I0Z780"/>
<evidence type="ECO:0000313" key="7">
    <source>
        <dbReference type="EMBL" id="EIE26499.1"/>
    </source>
</evidence>
<dbReference type="OrthoDB" id="185373at2759"/>
<evidence type="ECO:0000256" key="2">
    <source>
        <dbReference type="ARBA" id="ARBA00022737"/>
    </source>
</evidence>
<keyword evidence="5" id="KW-0472">Membrane</keyword>
<evidence type="ECO:0000313" key="8">
    <source>
        <dbReference type="Proteomes" id="UP000007264"/>
    </source>
</evidence>
<protein>
    <recommendedName>
        <fullName evidence="6">Smr domain-containing protein</fullName>
    </recommendedName>
</protein>
<dbReference type="NCBIfam" id="TIGR00756">
    <property type="entry name" value="PPR"/>
    <property type="match status" value="2"/>
</dbReference>
<evidence type="ECO:0000256" key="3">
    <source>
        <dbReference type="PROSITE-ProRule" id="PRU00708"/>
    </source>
</evidence>
<dbReference type="Gene3D" id="1.25.40.10">
    <property type="entry name" value="Tetratricopeptide repeat domain"/>
    <property type="match status" value="1"/>
</dbReference>
<dbReference type="GeneID" id="17044509"/>
<keyword evidence="2" id="KW-0677">Repeat</keyword>
<reference evidence="7 8" key="1">
    <citation type="journal article" date="2012" name="Genome Biol.">
        <title>The genome of the polar eukaryotic microalga coccomyxa subellipsoidea reveals traits of cold adaptation.</title>
        <authorList>
            <person name="Blanc G."/>
            <person name="Agarkova I."/>
            <person name="Grimwood J."/>
            <person name="Kuo A."/>
            <person name="Brueggeman A."/>
            <person name="Dunigan D."/>
            <person name="Gurnon J."/>
            <person name="Ladunga I."/>
            <person name="Lindquist E."/>
            <person name="Lucas S."/>
            <person name="Pangilinan J."/>
            <person name="Proschold T."/>
            <person name="Salamov A."/>
            <person name="Schmutz J."/>
            <person name="Weeks D."/>
            <person name="Yamada T."/>
            <person name="Claverie J.M."/>
            <person name="Grigoriev I."/>
            <person name="Van Etten J."/>
            <person name="Lomsadze A."/>
            <person name="Borodovsky M."/>
        </authorList>
    </citation>
    <scope>NUCLEOTIDE SEQUENCE [LARGE SCALE GENOMIC DNA]</scope>
    <source>
        <strain evidence="7 8">C-169</strain>
    </source>
</reference>
<feature type="transmembrane region" description="Helical" evidence="5">
    <location>
        <begin position="406"/>
        <end position="427"/>
    </location>
</feature>
<dbReference type="eggNOG" id="KOG4197">
    <property type="taxonomic scope" value="Eukaryota"/>
</dbReference>
<dbReference type="PANTHER" id="PTHR47447:SF28">
    <property type="entry name" value="PENTACOTRIPEPTIDE-REPEAT REGION OF PRORP DOMAIN-CONTAINING PROTEIN"/>
    <property type="match status" value="1"/>
</dbReference>
<name>I0Z780_COCSC</name>
<evidence type="ECO:0000256" key="5">
    <source>
        <dbReference type="SAM" id="Phobius"/>
    </source>
</evidence>
<feature type="domain" description="Smr" evidence="6">
    <location>
        <begin position="250"/>
        <end position="380"/>
    </location>
</feature>
<dbReference type="KEGG" id="csl:COCSUDRAFT_59031"/>
<gene>
    <name evidence="7" type="ORF">COCSUDRAFT_59031</name>
</gene>
<evidence type="ECO:0000256" key="4">
    <source>
        <dbReference type="SAM" id="MobiDB-lite"/>
    </source>
</evidence>
<dbReference type="InterPro" id="IPR002885">
    <property type="entry name" value="PPR_rpt"/>
</dbReference>
<feature type="repeat" description="PPR" evidence="3">
    <location>
        <begin position="102"/>
        <end position="136"/>
    </location>
</feature>
<dbReference type="Gene3D" id="3.30.1370.110">
    <property type="match status" value="1"/>
</dbReference>
<evidence type="ECO:0000256" key="1">
    <source>
        <dbReference type="ARBA" id="ARBA00007626"/>
    </source>
</evidence>
<dbReference type="PANTHER" id="PTHR47447">
    <property type="entry name" value="OS03G0856100 PROTEIN"/>
    <property type="match status" value="1"/>
</dbReference>